<evidence type="ECO:0000259" key="4">
    <source>
        <dbReference type="Pfam" id="PF06722"/>
    </source>
</evidence>
<dbReference type="PANTHER" id="PTHR48050">
    <property type="entry name" value="STEROL 3-BETA-GLUCOSYLTRANSFERASE"/>
    <property type="match status" value="1"/>
</dbReference>
<sequence>MSDDQPPSNKRTPLPTPPHQLPHQDGAAHQSDYNASPPAYSPLPSIDSVPAGPLVGPHHHSSADGYPEFISELEGDLPSSPPPAFPEIYGELDIEQEEMETNAKIADDGRINININQRTATMSSLLAPAMRGQLALAEEAKDRARHGKPIDSPVPGFDVPEFAKNVPPLNILIQIIGSRGDVQPFIALGQVLKDQYKHRVRVATHPTFKEFVEENGLEFFSLSGDPSELMAFMVKNPGLMPGFDSLRNGDVTKRRKAMWDVLVGGWRACIEPGDGTSYSLDSASSRAKPFVADAIIANPPSFGHIHCAEKLGVPLHLMFTMPWSPTTAFPHPLANIQSSNAEGAVTNFLSYILVEMMTWQGLGDLVNKFRARKLGLDPVSTVWAPGMIARLKVPHTYCWSPALIPKPLDWPQHISISGFFFLSLASSYIPPPDLANFLASGPPPVYIGFGSIVVDDPNALTDMIFAAVRKTGVRALVSKGWGGLGGEQLDLPPGVMMLGNCPHDWLFPRCSAVVHHGGAGTTAAGVRCGKPTVIVPFFGDQPFWGSMVAKAGAGPEPTPFKHLTADILADSVSMALSPQTRERAEELGTRIRDEMGTEAGARSFLSLLGGQPGEGGIYRCMVDNAKVATWKVKATDVLLSSYVASILVKNGKIEDGWNGLKLCRHKDWNTDTGPFEPISGATGALVGTLGSVMMGIGDFPKGVFKQFRKAKPKNDSHTEEIPSPPSGLYSGNEKASRSDISFAASSTATAESVKDSGKKLTSGGSGQSETGLMDRDTAIGASKSVSSIVEAGLKSPMDFTLSLAQGFHNAPKLYGDNTVRSLDKVTGFHSGLKAAGKGLGLGLYDGVSGIVTQPIQGAREKGAIGFFKGFGKGIGGIVLKGGAAFWGVPAYTMKGIHREIQKLQVSDVDKFIIGSRIAIAEAEFQQSSPQLQRQIIDRWNELGLDKFKRASNKKISSTSFLSHSQKPKGKGREPPEVESTPQNTATHTGNFDDEELEKAIKESVKITSNGDPREDEMVEKAIRASIAELQEGGVSVHETVGDNSEESEEEAYHRVVTASATEAGRNNGADVPNDPILEEALRNSLLEGGPGHNTQLDTQDEELERALRESIRDENMAVREYPDTQDGAGDPELQRAIEESKRLEVERELRRKTEEEVIMEYVKKASLEEQEYERKNKRRSWVDEAGPSTR</sequence>
<keyword evidence="1" id="KW-0808">Transferase</keyword>
<feature type="compositionally biased region" description="Polar residues" evidence="2">
    <location>
        <begin position="979"/>
        <end position="989"/>
    </location>
</feature>
<dbReference type="EMBL" id="LN891130">
    <property type="protein sequence ID" value="CUS08509.1"/>
    <property type="molecule type" value="Genomic_DNA"/>
</dbReference>
<dbReference type="InterPro" id="IPR050426">
    <property type="entry name" value="Glycosyltransferase_28"/>
</dbReference>
<dbReference type="Pfam" id="PF06722">
    <property type="entry name" value="EryCIII-like_C"/>
    <property type="match status" value="1"/>
</dbReference>
<dbReference type="InterPro" id="IPR004276">
    <property type="entry name" value="GlycoTrans_28_N"/>
</dbReference>
<feature type="domain" description="Erythromycin biosynthesis protein CIII-like C-terminal" evidence="4">
    <location>
        <begin position="490"/>
        <end position="595"/>
    </location>
</feature>
<evidence type="ECO:0000313" key="6">
    <source>
        <dbReference type="Proteomes" id="UP001412239"/>
    </source>
</evidence>
<name>A0A292PLV8_9PEZI</name>
<evidence type="ECO:0000313" key="5">
    <source>
        <dbReference type="EMBL" id="CUS08509.1"/>
    </source>
</evidence>
<dbReference type="InterPro" id="IPR010610">
    <property type="entry name" value="EryCIII-like_C"/>
</dbReference>
<proteinExistence type="predicted"/>
<evidence type="ECO:0000259" key="3">
    <source>
        <dbReference type="Pfam" id="PF03033"/>
    </source>
</evidence>
<feature type="region of interest" description="Disordered" evidence="2">
    <location>
        <begin position="709"/>
        <end position="733"/>
    </location>
</feature>
<dbReference type="SUPFAM" id="SSF53756">
    <property type="entry name" value="UDP-Glycosyltransferase/glycogen phosphorylase"/>
    <property type="match status" value="1"/>
</dbReference>
<dbReference type="PANTHER" id="PTHR48050:SF13">
    <property type="entry name" value="STEROL 3-BETA-GLUCOSYLTRANSFERASE UGT80A2"/>
    <property type="match status" value="1"/>
</dbReference>
<dbReference type="Gene3D" id="3.40.50.2000">
    <property type="entry name" value="Glycogen Phosphorylase B"/>
    <property type="match status" value="2"/>
</dbReference>
<dbReference type="InterPro" id="IPR003903">
    <property type="entry name" value="UIM_dom"/>
</dbReference>
<feature type="compositionally biased region" description="Polar residues" evidence="2">
    <location>
        <begin position="955"/>
        <end position="964"/>
    </location>
</feature>
<feature type="region of interest" description="Disordered" evidence="2">
    <location>
        <begin position="1166"/>
        <end position="1190"/>
    </location>
</feature>
<evidence type="ECO:0000256" key="1">
    <source>
        <dbReference type="ARBA" id="ARBA00022679"/>
    </source>
</evidence>
<feature type="compositionally biased region" description="Polar residues" evidence="2">
    <location>
        <begin position="1"/>
        <end position="11"/>
    </location>
</feature>
<reference evidence="5" key="1">
    <citation type="submission" date="2015-10" db="EMBL/GenBank/DDBJ databases">
        <authorList>
            <person name="Regsiter A."/>
            <person name="william w."/>
        </authorList>
    </citation>
    <scope>NUCLEOTIDE SEQUENCE</scope>
    <source>
        <strain evidence="5">Montdore</strain>
    </source>
</reference>
<feature type="compositionally biased region" description="Basic and acidic residues" evidence="2">
    <location>
        <begin position="1110"/>
        <end position="1122"/>
    </location>
</feature>
<dbReference type="Pfam" id="PF03033">
    <property type="entry name" value="Glyco_transf_28"/>
    <property type="match status" value="1"/>
</dbReference>
<dbReference type="AlphaFoldDB" id="A0A292PLV8"/>
<dbReference type="Proteomes" id="UP001412239">
    <property type="component" value="Unassembled WGS sequence"/>
</dbReference>
<dbReference type="InterPro" id="IPR002213">
    <property type="entry name" value="UDP_glucos_trans"/>
</dbReference>
<gene>
    <name evidence="5" type="ORF">GSTUAT00007443001</name>
</gene>
<dbReference type="GO" id="GO:0005975">
    <property type="term" value="P:carbohydrate metabolic process"/>
    <property type="evidence" value="ECO:0007669"/>
    <property type="project" value="InterPro"/>
</dbReference>
<dbReference type="FunFam" id="3.40.50.2000:FF:000100">
    <property type="entry name" value="Glycosyltransferase family 1 protein"/>
    <property type="match status" value="1"/>
</dbReference>
<feature type="compositionally biased region" description="Basic and acidic residues" evidence="2">
    <location>
        <begin position="1132"/>
        <end position="1145"/>
    </location>
</feature>
<dbReference type="CDD" id="cd03784">
    <property type="entry name" value="GT1_Gtf-like"/>
    <property type="match status" value="1"/>
</dbReference>
<feature type="domain" description="Glycosyltransferase family 28 N-terminal" evidence="3">
    <location>
        <begin position="171"/>
        <end position="330"/>
    </location>
</feature>
<feature type="region of interest" description="Disordered" evidence="2">
    <location>
        <begin position="955"/>
        <end position="995"/>
    </location>
</feature>
<dbReference type="GO" id="GO:0016906">
    <property type="term" value="F:sterol 3-beta-glucosyltransferase activity"/>
    <property type="evidence" value="ECO:0007669"/>
    <property type="project" value="UniProtKB-ARBA"/>
</dbReference>
<dbReference type="CDD" id="cd22249">
    <property type="entry name" value="UDM1_RNF168_RNF169-like"/>
    <property type="match status" value="1"/>
</dbReference>
<organism evidence="5 6">
    <name type="scientific">Tuber aestivum</name>
    <name type="common">summer truffle</name>
    <dbReference type="NCBI Taxonomy" id="59557"/>
    <lineage>
        <taxon>Eukaryota</taxon>
        <taxon>Fungi</taxon>
        <taxon>Dikarya</taxon>
        <taxon>Ascomycota</taxon>
        <taxon>Pezizomycotina</taxon>
        <taxon>Pezizomycetes</taxon>
        <taxon>Pezizales</taxon>
        <taxon>Tuberaceae</taxon>
        <taxon>Tuber</taxon>
    </lineage>
</organism>
<protein>
    <submittedName>
        <fullName evidence="5">Uncharacterized protein</fullName>
    </submittedName>
</protein>
<feature type="region of interest" description="Disordered" evidence="2">
    <location>
        <begin position="753"/>
        <end position="775"/>
    </location>
</feature>
<feature type="region of interest" description="Disordered" evidence="2">
    <location>
        <begin position="1110"/>
        <end position="1145"/>
    </location>
</feature>
<feature type="region of interest" description="Disordered" evidence="2">
    <location>
        <begin position="1"/>
        <end position="66"/>
    </location>
</feature>
<accession>A0A292PLV8</accession>
<dbReference type="SMART" id="SM00726">
    <property type="entry name" value="UIM"/>
    <property type="match status" value="4"/>
</dbReference>
<dbReference type="FunFam" id="3.40.50.2000:FF:000009">
    <property type="entry name" value="Sterol 3-beta-glucosyltransferase UGT80A2"/>
    <property type="match status" value="1"/>
</dbReference>
<keyword evidence="6" id="KW-1185">Reference proteome</keyword>
<evidence type="ECO:0000256" key="2">
    <source>
        <dbReference type="SAM" id="MobiDB-lite"/>
    </source>
</evidence>